<dbReference type="PANTHER" id="PTHR47481">
    <property type="match status" value="1"/>
</dbReference>
<dbReference type="Proteomes" id="UP000242715">
    <property type="component" value="Unassembled WGS sequence"/>
</dbReference>
<sequence length="301" mass="33177">MSTVATMSSSAATAAMSSSTPVSVKSDFHPALVVTNIKNSIPLVLEMEKEHYNLWAELFEVHARAHKDFSSTRMEDFSNVSAYCERLKQLSDQLKNVGAPVTEHRLVLQMVSGLYESYRGVATLIRQKDTLHNFLQARSMLILEESGLAKMHSTNSPSALHTAPWQQSKYPPWSPWGWAPPPWGVPPCPYPTSQWTRPTDSSRQPGILGQRPQANAVTTSPTPTDIAAGMHTMSLTPPDSTWYMDTGASFHTAASQGTPLMRCDSHGDLYPVTSLSHFAGLASTLWHSRLFIKISLLVVNI</sequence>
<evidence type="ECO:0000256" key="1">
    <source>
        <dbReference type="SAM" id="MobiDB-lite"/>
    </source>
</evidence>
<dbReference type="EMBL" id="DF973372">
    <property type="protein sequence ID" value="GAU28442.1"/>
    <property type="molecule type" value="Genomic_DNA"/>
</dbReference>
<protein>
    <submittedName>
        <fullName evidence="2">Uncharacterized protein</fullName>
    </submittedName>
</protein>
<evidence type="ECO:0000313" key="3">
    <source>
        <dbReference type="Proteomes" id="UP000242715"/>
    </source>
</evidence>
<organism evidence="2 3">
    <name type="scientific">Trifolium subterraneum</name>
    <name type="common">Subterranean clover</name>
    <dbReference type="NCBI Taxonomy" id="3900"/>
    <lineage>
        <taxon>Eukaryota</taxon>
        <taxon>Viridiplantae</taxon>
        <taxon>Streptophyta</taxon>
        <taxon>Embryophyta</taxon>
        <taxon>Tracheophyta</taxon>
        <taxon>Spermatophyta</taxon>
        <taxon>Magnoliopsida</taxon>
        <taxon>eudicotyledons</taxon>
        <taxon>Gunneridae</taxon>
        <taxon>Pentapetalae</taxon>
        <taxon>rosids</taxon>
        <taxon>fabids</taxon>
        <taxon>Fabales</taxon>
        <taxon>Fabaceae</taxon>
        <taxon>Papilionoideae</taxon>
        <taxon>50 kb inversion clade</taxon>
        <taxon>NPAAA clade</taxon>
        <taxon>Hologalegina</taxon>
        <taxon>IRL clade</taxon>
        <taxon>Trifolieae</taxon>
        <taxon>Trifolium</taxon>
    </lineage>
</organism>
<dbReference type="AlphaFoldDB" id="A0A2Z6MTV8"/>
<dbReference type="PANTHER" id="PTHR47481:SF10">
    <property type="entry name" value="COPIA-LIKE POLYPROTEIN_RETROTRANSPOSON"/>
    <property type="match status" value="1"/>
</dbReference>
<proteinExistence type="predicted"/>
<feature type="compositionally biased region" description="Polar residues" evidence="1">
    <location>
        <begin position="194"/>
        <end position="204"/>
    </location>
</feature>
<dbReference type="OrthoDB" id="1729427at2759"/>
<gene>
    <name evidence="2" type="ORF">TSUD_54930</name>
</gene>
<name>A0A2Z6MTV8_TRISU</name>
<evidence type="ECO:0000313" key="2">
    <source>
        <dbReference type="EMBL" id="GAU28442.1"/>
    </source>
</evidence>
<feature type="region of interest" description="Disordered" evidence="1">
    <location>
        <begin position="194"/>
        <end position="220"/>
    </location>
</feature>
<accession>A0A2Z6MTV8</accession>
<reference evidence="3" key="1">
    <citation type="journal article" date="2017" name="Front. Plant Sci.">
        <title>Climate Clever Clovers: New Paradigm to Reduce the Environmental Footprint of Ruminants by Breeding Low Methanogenic Forages Utilizing Haplotype Variation.</title>
        <authorList>
            <person name="Kaur P."/>
            <person name="Appels R."/>
            <person name="Bayer P.E."/>
            <person name="Keeble-Gagnere G."/>
            <person name="Wang J."/>
            <person name="Hirakawa H."/>
            <person name="Shirasawa K."/>
            <person name="Vercoe P."/>
            <person name="Stefanova K."/>
            <person name="Durmic Z."/>
            <person name="Nichols P."/>
            <person name="Revell C."/>
            <person name="Isobe S.N."/>
            <person name="Edwards D."/>
            <person name="Erskine W."/>
        </authorList>
    </citation>
    <scope>NUCLEOTIDE SEQUENCE [LARGE SCALE GENOMIC DNA]</scope>
    <source>
        <strain evidence="3">cv. Daliak</strain>
    </source>
</reference>
<keyword evidence="3" id="KW-1185">Reference proteome</keyword>
<dbReference type="Pfam" id="PF14223">
    <property type="entry name" value="Retrotran_gag_2"/>
    <property type="match status" value="1"/>
</dbReference>